<accession>A0A6I2RFL3</accession>
<protein>
    <submittedName>
        <fullName evidence="1">Uncharacterized protein</fullName>
    </submittedName>
</protein>
<evidence type="ECO:0000313" key="2">
    <source>
        <dbReference type="Proteomes" id="UP000429811"/>
    </source>
</evidence>
<reference evidence="1 2" key="1">
    <citation type="journal article" date="2019" name="Nat. Med.">
        <title>A library of human gut bacterial isolates paired with longitudinal multiomics data enables mechanistic microbiome research.</title>
        <authorList>
            <person name="Poyet M."/>
            <person name="Groussin M."/>
            <person name="Gibbons S.M."/>
            <person name="Avila-Pacheco J."/>
            <person name="Jiang X."/>
            <person name="Kearney S.M."/>
            <person name="Perrotta A.R."/>
            <person name="Berdy B."/>
            <person name="Zhao S."/>
            <person name="Lieberman T.D."/>
            <person name="Swanson P.K."/>
            <person name="Smith M."/>
            <person name="Roesemann S."/>
            <person name="Alexander J.E."/>
            <person name="Rich S.A."/>
            <person name="Livny J."/>
            <person name="Vlamakis H."/>
            <person name="Clish C."/>
            <person name="Bullock K."/>
            <person name="Deik A."/>
            <person name="Scott J."/>
            <person name="Pierce K.A."/>
            <person name="Xavier R.J."/>
            <person name="Alm E.J."/>
        </authorList>
    </citation>
    <scope>NUCLEOTIDE SEQUENCE [LARGE SCALE GENOMIC DNA]</scope>
    <source>
        <strain evidence="1 2">BIOML-A5</strain>
    </source>
</reference>
<evidence type="ECO:0000313" key="1">
    <source>
        <dbReference type="EMBL" id="MSB48370.1"/>
    </source>
</evidence>
<organism evidence="1 2">
    <name type="scientific">Flavonifractor plautii</name>
    <name type="common">Fusobacterium plautii</name>
    <dbReference type="NCBI Taxonomy" id="292800"/>
    <lineage>
        <taxon>Bacteria</taxon>
        <taxon>Bacillati</taxon>
        <taxon>Bacillota</taxon>
        <taxon>Clostridia</taxon>
        <taxon>Eubacteriales</taxon>
        <taxon>Oscillospiraceae</taxon>
        <taxon>Flavonifractor</taxon>
    </lineage>
</organism>
<sequence length="189" mass="21117">MKPSRDELLKRIYECDQQDGTPLQIAFKDEQTGGFIPELSTLRADVDYLTQHGYIFEPLSLAMCYNLSLTEKGEEYVENNFRRPTQQSSSFDFSGATITNAVIGGNVSGNEIAFSSTAALAELEALIREKPAEDQALLQELLAVLREIQRSGQPVDKGILARFYEVLKKSSDLLLPIGKFFTDIFLRAV</sequence>
<gene>
    <name evidence="1" type="ORF">GKE90_06610</name>
</gene>
<dbReference type="EMBL" id="WKPO01000007">
    <property type="protein sequence ID" value="MSB48370.1"/>
    <property type="molecule type" value="Genomic_DNA"/>
</dbReference>
<name>A0A6I2RFL3_FLAPL</name>
<dbReference type="RefSeq" id="WP_154250236.1">
    <property type="nucleotide sequence ID" value="NZ_CP084007.1"/>
</dbReference>
<dbReference type="AlphaFoldDB" id="A0A6I2RFL3"/>
<comment type="caution">
    <text evidence="1">The sequence shown here is derived from an EMBL/GenBank/DDBJ whole genome shotgun (WGS) entry which is preliminary data.</text>
</comment>
<dbReference type="Proteomes" id="UP000429811">
    <property type="component" value="Unassembled WGS sequence"/>
</dbReference>
<proteinExistence type="predicted"/>